<dbReference type="EMBL" id="JGZO01000004">
    <property type="protein sequence ID" value="KFI95202.1"/>
    <property type="molecule type" value="Genomic_DNA"/>
</dbReference>
<dbReference type="AlphaFoldDB" id="A0A087DI52"/>
<dbReference type="RefSeq" id="WP_269429209.1">
    <property type="nucleotide sequence ID" value="NZ_CAUPKV010000009.1"/>
</dbReference>
<gene>
    <name evidence="1" type="ORF">BSCA_1020</name>
</gene>
<evidence type="ECO:0000313" key="1">
    <source>
        <dbReference type="EMBL" id="KFI95202.1"/>
    </source>
</evidence>
<sequence length="40" mass="4370">MSNDDIIKLIRMALAANCQITVTITPKGFDGDETETGEEQ</sequence>
<name>A0A087DI52_9BIFI</name>
<dbReference type="STRING" id="158787.BSCA_1020"/>
<protein>
    <submittedName>
        <fullName evidence="1">Uncharacterized protein</fullName>
    </submittedName>
</protein>
<organism evidence="1 2">
    <name type="scientific">Bifidobacterium scardovii</name>
    <dbReference type="NCBI Taxonomy" id="158787"/>
    <lineage>
        <taxon>Bacteria</taxon>
        <taxon>Bacillati</taxon>
        <taxon>Actinomycetota</taxon>
        <taxon>Actinomycetes</taxon>
        <taxon>Bifidobacteriales</taxon>
        <taxon>Bifidobacteriaceae</taxon>
        <taxon>Bifidobacterium</taxon>
    </lineage>
</organism>
<reference evidence="1 2" key="1">
    <citation type="submission" date="2014-03" db="EMBL/GenBank/DDBJ databases">
        <title>Genomics of Bifidobacteria.</title>
        <authorList>
            <person name="Ventura M."/>
            <person name="Milani C."/>
            <person name="Lugli G.A."/>
        </authorList>
    </citation>
    <scope>NUCLEOTIDE SEQUENCE [LARGE SCALE GENOMIC DNA]</scope>
    <source>
        <strain evidence="1 2">LMG 21589</strain>
    </source>
</reference>
<proteinExistence type="predicted"/>
<dbReference type="GeneID" id="85167193"/>
<keyword evidence="2" id="KW-1185">Reference proteome</keyword>
<accession>A0A087DI52</accession>
<comment type="caution">
    <text evidence="1">The sequence shown here is derived from an EMBL/GenBank/DDBJ whole genome shotgun (WGS) entry which is preliminary data.</text>
</comment>
<dbReference type="Proteomes" id="UP000029033">
    <property type="component" value="Unassembled WGS sequence"/>
</dbReference>
<evidence type="ECO:0000313" key="2">
    <source>
        <dbReference type="Proteomes" id="UP000029033"/>
    </source>
</evidence>